<dbReference type="CDD" id="cd16321">
    <property type="entry name" value="MraZ_C"/>
    <property type="match status" value="1"/>
</dbReference>
<feature type="domain" description="SpoVT-AbrB" evidence="8">
    <location>
        <begin position="12"/>
        <end position="54"/>
    </location>
</feature>
<dbReference type="GO" id="GO:0000976">
    <property type="term" value="F:transcription cis-regulatory region binding"/>
    <property type="evidence" value="ECO:0007669"/>
    <property type="project" value="TreeGrafter"/>
</dbReference>
<dbReference type="PROSITE" id="PS51740">
    <property type="entry name" value="SPOVT_ABRB"/>
    <property type="match status" value="2"/>
</dbReference>
<comment type="subunit">
    <text evidence="7">Forms oligomers.</text>
</comment>
<dbReference type="FunFam" id="3.40.1550.20:FF:000002">
    <property type="entry name" value="Transcriptional regulator MraZ"/>
    <property type="match status" value="1"/>
</dbReference>
<dbReference type="AlphaFoldDB" id="A0A1M5SYI5"/>
<dbReference type="CDD" id="cd16320">
    <property type="entry name" value="MraZ_N"/>
    <property type="match status" value="1"/>
</dbReference>
<keyword evidence="5 7" id="KW-0238">DNA-binding</keyword>
<dbReference type="GO" id="GO:0005737">
    <property type="term" value="C:cytoplasm"/>
    <property type="evidence" value="ECO:0007669"/>
    <property type="project" value="UniProtKB-UniRule"/>
</dbReference>
<proteinExistence type="inferred from homology"/>
<keyword evidence="2 7" id="KW-0963">Cytoplasm</keyword>
<dbReference type="STRING" id="1120995.SAMN02745245_01315"/>
<name>A0A1M5SYI5_9FIRM</name>
<evidence type="ECO:0000256" key="4">
    <source>
        <dbReference type="ARBA" id="ARBA00023015"/>
    </source>
</evidence>
<dbReference type="Proteomes" id="UP000184032">
    <property type="component" value="Unassembled WGS sequence"/>
</dbReference>
<dbReference type="InterPro" id="IPR038619">
    <property type="entry name" value="MraZ_sf"/>
</dbReference>
<dbReference type="InterPro" id="IPR035644">
    <property type="entry name" value="MraZ_C"/>
</dbReference>
<evidence type="ECO:0000256" key="6">
    <source>
        <dbReference type="ARBA" id="ARBA00023163"/>
    </source>
</evidence>
<dbReference type="GO" id="GO:0003700">
    <property type="term" value="F:DNA-binding transcription factor activity"/>
    <property type="evidence" value="ECO:0007669"/>
    <property type="project" value="UniProtKB-UniRule"/>
</dbReference>
<evidence type="ECO:0000256" key="3">
    <source>
        <dbReference type="ARBA" id="ARBA00022737"/>
    </source>
</evidence>
<dbReference type="PANTHER" id="PTHR34701:SF1">
    <property type="entry name" value="TRANSCRIPTIONAL REGULATOR MRAZ"/>
    <property type="match status" value="1"/>
</dbReference>
<dbReference type="InterPro" id="IPR003444">
    <property type="entry name" value="MraZ"/>
</dbReference>
<comment type="similarity">
    <text evidence="7">Belongs to the MraZ family.</text>
</comment>
<keyword evidence="6 7" id="KW-0804">Transcription</keyword>
<evidence type="ECO:0000256" key="2">
    <source>
        <dbReference type="ARBA" id="ARBA00022490"/>
    </source>
</evidence>
<keyword evidence="3" id="KW-0677">Repeat</keyword>
<reference evidence="9 10" key="1">
    <citation type="submission" date="2016-11" db="EMBL/GenBank/DDBJ databases">
        <authorList>
            <person name="Jaros S."/>
            <person name="Januszkiewicz K."/>
            <person name="Wedrychowicz H."/>
        </authorList>
    </citation>
    <scope>NUCLEOTIDE SEQUENCE [LARGE SCALE GENOMIC DNA]</scope>
    <source>
        <strain evidence="9 10">DSM 21120</strain>
    </source>
</reference>
<dbReference type="InterPro" id="IPR007159">
    <property type="entry name" value="SpoVT-AbrB_dom"/>
</dbReference>
<dbReference type="PANTHER" id="PTHR34701">
    <property type="entry name" value="TRANSCRIPTIONAL REGULATOR MRAZ"/>
    <property type="match status" value="1"/>
</dbReference>
<dbReference type="InterPro" id="IPR037914">
    <property type="entry name" value="SpoVT-AbrB_sf"/>
</dbReference>
<dbReference type="GO" id="GO:0009295">
    <property type="term" value="C:nucleoid"/>
    <property type="evidence" value="ECO:0007669"/>
    <property type="project" value="UniProtKB-SubCell"/>
</dbReference>
<dbReference type="InterPro" id="IPR020603">
    <property type="entry name" value="MraZ_dom"/>
</dbReference>
<dbReference type="EMBL" id="FQXI01000009">
    <property type="protein sequence ID" value="SHH43408.1"/>
    <property type="molecule type" value="Genomic_DNA"/>
</dbReference>
<evidence type="ECO:0000256" key="5">
    <source>
        <dbReference type="ARBA" id="ARBA00023125"/>
    </source>
</evidence>
<comment type="subcellular location">
    <subcellularLocation>
        <location evidence="7">Cytoplasm</location>
        <location evidence="7">Nucleoid</location>
    </subcellularLocation>
</comment>
<evidence type="ECO:0000259" key="8">
    <source>
        <dbReference type="PROSITE" id="PS51740"/>
    </source>
</evidence>
<evidence type="ECO:0000256" key="7">
    <source>
        <dbReference type="HAMAP-Rule" id="MF_01008"/>
    </source>
</evidence>
<evidence type="ECO:0000256" key="1">
    <source>
        <dbReference type="ARBA" id="ARBA00013860"/>
    </source>
</evidence>
<dbReference type="Gene3D" id="3.40.1550.20">
    <property type="entry name" value="Transcriptional regulator MraZ domain"/>
    <property type="match status" value="1"/>
</dbReference>
<gene>
    <name evidence="7" type="primary">mraZ</name>
    <name evidence="9" type="ORF">SAMN02745245_01315</name>
</gene>
<dbReference type="HAMAP" id="MF_01008">
    <property type="entry name" value="MraZ"/>
    <property type="match status" value="1"/>
</dbReference>
<feature type="domain" description="SpoVT-AbrB" evidence="8">
    <location>
        <begin position="83"/>
        <end position="126"/>
    </location>
</feature>
<evidence type="ECO:0000313" key="9">
    <source>
        <dbReference type="EMBL" id="SHH43408.1"/>
    </source>
</evidence>
<dbReference type="NCBIfam" id="TIGR00242">
    <property type="entry name" value="division/cell wall cluster transcriptional repressor MraZ"/>
    <property type="match status" value="1"/>
</dbReference>
<organism evidence="9 10">
    <name type="scientific">Anaerosphaera aminiphila DSM 21120</name>
    <dbReference type="NCBI Taxonomy" id="1120995"/>
    <lineage>
        <taxon>Bacteria</taxon>
        <taxon>Bacillati</taxon>
        <taxon>Bacillota</taxon>
        <taxon>Tissierellia</taxon>
        <taxon>Tissierellales</taxon>
        <taxon>Peptoniphilaceae</taxon>
        <taxon>Anaerosphaera</taxon>
    </lineage>
</organism>
<keyword evidence="4 7" id="KW-0805">Transcription regulation</keyword>
<dbReference type="GO" id="GO:2000143">
    <property type="term" value="P:negative regulation of DNA-templated transcription initiation"/>
    <property type="evidence" value="ECO:0007669"/>
    <property type="project" value="TreeGrafter"/>
</dbReference>
<dbReference type="Pfam" id="PF02381">
    <property type="entry name" value="MraZ"/>
    <property type="match status" value="2"/>
</dbReference>
<keyword evidence="10" id="KW-1185">Reference proteome</keyword>
<sequence>MVQNGDEMLIGEYRHSLDPKGRIIIPAKFRDELGDEFVMTKGLDNCLFVYPKDEWIKIENKLKDLPMTNKAARSFVRTFFSGAIDQSLDKQGRVLIPQNLREHSKILKDAIVIGVSTRVEIWSAENWDNYNDDEGLSYEEMAEKMTELGI</sequence>
<accession>A0A1M5SYI5</accession>
<protein>
    <recommendedName>
        <fullName evidence="1 7">Transcriptional regulator MraZ</fullName>
    </recommendedName>
</protein>
<dbReference type="SUPFAM" id="SSF89447">
    <property type="entry name" value="AbrB/MazE/MraZ-like"/>
    <property type="match status" value="1"/>
</dbReference>
<evidence type="ECO:0000313" key="10">
    <source>
        <dbReference type="Proteomes" id="UP000184032"/>
    </source>
</evidence>
<dbReference type="InterPro" id="IPR035642">
    <property type="entry name" value="MraZ_N"/>
</dbReference>